<protein>
    <recommendedName>
        <fullName evidence="3">Phage-like element pbsx protein XkdT</fullName>
    </recommendedName>
</protein>
<sequence length="201" mass="23087">MNYGIVKYGADLTLNEELLKDYPFDLSKYVPLFIYNGDIFNKIYKVQEYQLSYLAIQTEDLLNQGIVDTATWGLTAWEEEYGIITNLNSSYEERREVIKAKKRGQGTCTKSLIKNVAEAFSGGECRVIENTAPYTFTIQFIGVKGIPKNMSGLRGAIDDIKPAHLVYDFKYTYTSWGYLDSKNLSWKNAEALTWEELEIYE</sequence>
<evidence type="ECO:0000313" key="2">
    <source>
        <dbReference type="Proteomes" id="UP000003081"/>
    </source>
</evidence>
<dbReference type="eggNOG" id="COG3778">
    <property type="taxonomic scope" value="Bacteria"/>
</dbReference>
<accession>C4IKA6</accession>
<dbReference type="Pfam" id="PF10076">
    <property type="entry name" value="Phage_Mu_Gp48"/>
    <property type="match status" value="1"/>
</dbReference>
<dbReference type="HOGENOM" id="CLU_089645_2_0_9"/>
<organism evidence="1 2">
    <name type="scientific">Clostridium butyricum E4 str. BoNT E BL5262</name>
    <dbReference type="NCBI Taxonomy" id="632245"/>
    <lineage>
        <taxon>Bacteria</taxon>
        <taxon>Bacillati</taxon>
        <taxon>Bacillota</taxon>
        <taxon>Clostridia</taxon>
        <taxon>Eubacteriales</taxon>
        <taxon>Clostridiaceae</taxon>
        <taxon>Clostridium</taxon>
    </lineage>
</organism>
<name>C4IKA6_CLOBU</name>
<dbReference type="Proteomes" id="UP000003081">
    <property type="component" value="Unassembled WGS sequence"/>
</dbReference>
<reference evidence="1 2" key="1">
    <citation type="submission" date="2009-08" db="EMBL/GenBank/DDBJ databases">
        <authorList>
            <person name="Shrivastava S."/>
            <person name="Brinkac L.B."/>
            <person name="Brown J.L."/>
            <person name="Bruce D.B."/>
            <person name="Detter C."/>
            <person name="Green L.D."/>
            <person name="Munk C.A."/>
            <person name="Rogers Y.C."/>
            <person name="Tapia R."/>
            <person name="Sims D.R."/>
            <person name="Smith L.A."/>
            <person name="Smith T.J."/>
            <person name="Sutton G."/>
            <person name="Brettin T."/>
        </authorList>
    </citation>
    <scope>NUCLEOTIDE SEQUENCE [LARGE SCALE GENOMIC DNA]</scope>
    <source>
        <strain evidence="2">E4 str. BoNT E BL5262</strain>
    </source>
</reference>
<dbReference type="InterPro" id="IPR018755">
    <property type="entry name" value="Phage_Mu_Gp48"/>
</dbReference>
<dbReference type="RefSeq" id="WP_003409165.1">
    <property type="nucleotide sequence ID" value="NZ_ACOM01000005.1"/>
</dbReference>
<evidence type="ECO:0008006" key="3">
    <source>
        <dbReference type="Google" id="ProtNLM"/>
    </source>
</evidence>
<dbReference type="AlphaFoldDB" id="C4IKA6"/>
<dbReference type="EMBL" id="ACOM01000005">
    <property type="protein sequence ID" value="EEP54966.1"/>
    <property type="molecule type" value="Genomic_DNA"/>
</dbReference>
<evidence type="ECO:0000313" key="1">
    <source>
        <dbReference type="EMBL" id="EEP54966.1"/>
    </source>
</evidence>
<gene>
    <name evidence="1" type="ORF">CLP_1289</name>
</gene>
<keyword evidence="2" id="KW-1185">Reference proteome</keyword>
<comment type="caution">
    <text evidence="1">The sequence shown here is derived from an EMBL/GenBank/DDBJ whole genome shotgun (WGS) entry which is preliminary data.</text>
</comment>
<proteinExistence type="predicted"/>